<dbReference type="EMBL" id="ML769405">
    <property type="protein sequence ID" value="KAE9405923.1"/>
    <property type="molecule type" value="Genomic_DNA"/>
</dbReference>
<reference evidence="2" key="1">
    <citation type="journal article" date="2019" name="Environ. Microbiol.">
        <title>Fungal ecological strategies reflected in gene transcription - a case study of two litter decomposers.</title>
        <authorList>
            <person name="Barbi F."/>
            <person name="Kohler A."/>
            <person name="Barry K."/>
            <person name="Baskaran P."/>
            <person name="Daum C."/>
            <person name="Fauchery L."/>
            <person name="Ihrmark K."/>
            <person name="Kuo A."/>
            <person name="LaButti K."/>
            <person name="Lipzen A."/>
            <person name="Morin E."/>
            <person name="Grigoriev I.V."/>
            <person name="Henrissat B."/>
            <person name="Lindahl B."/>
            <person name="Martin F."/>
        </authorList>
    </citation>
    <scope>NUCLEOTIDE SEQUENCE</scope>
    <source>
        <strain evidence="2">JB14</strain>
    </source>
</reference>
<organism evidence="2 3">
    <name type="scientific">Gymnopus androsaceus JB14</name>
    <dbReference type="NCBI Taxonomy" id="1447944"/>
    <lineage>
        <taxon>Eukaryota</taxon>
        <taxon>Fungi</taxon>
        <taxon>Dikarya</taxon>
        <taxon>Basidiomycota</taxon>
        <taxon>Agaricomycotina</taxon>
        <taxon>Agaricomycetes</taxon>
        <taxon>Agaricomycetidae</taxon>
        <taxon>Agaricales</taxon>
        <taxon>Marasmiineae</taxon>
        <taxon>Omphalotaceae</taxon>
        <taxon>Gymnopus</taxon>
    </lineage>
</organism>
<feature type="region of interest" description="Disordered" evidence="1">
    <location>
        <begin position="95"/>
        <end position="114"/>
    </location>
</feature>
<evidence type="ECO:0000256" key="1">
    <source>
        <dbReference type="SAM" id="MobiDB-lite"/>
    </source>
</evidence>
<evidence type="ECO:0000313" key="3">
    <source>
        <dbReference type="Proteomes" id="UP000799118"/>
    </source>
</evidence>
<accession>A0A6A4I7V2</accession>
<sequence length="125" mass="13382">MADHGFGSKWSSISVKISSSLELIVRVQTLAQESQESADKATALLQEVMEVVAAQVAGEAKGKERAQVETSSPNRTTLLAENDVSMVDDSATTHRLFPQLPTHPPISRSSQTLTGTARVNCEGCQ</sequence>
<gene>
    <name evidence="2" type="ORF">BT96DRAFT_292799</name>
</gene>
<proteinExistence type="predicted"/>
<evidence type="ECO:0000313" key="2">
    <source>
        <dbReference type="EMBL" id="KAE9405923.1"/>
    </source>
</evidence>
<protein>
    <submittedName>
        <fullName evidence="2">Uncharacterized protein</fullName>
    </submittedName>
</protein>
<dbReference type="AlphaFoldDB" id="A0A6A4I7V2"/>
<keyword evidence="3" id="KW-1185">Reference proteome</keyword>
<name>A0A6A4I7V2_9AGAR</name>
<dbReference type="Proteomes" id="UP000799118">
    <property type="component" value="Unassembled WGS sequence"/>
</dbReference>